<name>B9IP90_POPTR</name>
<evidence type="ECO:0000313" key="3">
    <source>
        <dbReference type="EMBL" id="PNS89936.1"/>
    </source>
</evidence>
<proteinExistence type="predicted"/>
<keyword evidence="2" id="KW-1133">Transmembrane helix</keyword>
<evidence type="ECO:0000256" key="2">
    <source>
        <dbReference type="SAM" id="Phobius"/>
    </source>
</evidence>
<accession>B9IP90</accession>
<dbReference type="EMBL" id="CM009308">
    <property type="protein sequence ID" value="PNS89936.1"/>
    <property type="molecule type" value="Genomic_DNA"/>
</dbReference>
<keyword evidence="2" id="KW-0812">Transmembrane</keyword>
<dbReference type="Proteomes" id="UP000006729">
    <property type="component" value="Chromosome 19"/>
</dbReference>
<reference evidence="3 4" key="1">
    <citation type="journal article" date="2006" name="Science">
        <title>The genome of black cottonwood, Populus trichocarpa (Torr. &amp; Gray).</title>
        <authorList>
            <person name="Tuskan G.A."/>
            <person name="Difazio S."/>
            <person name="Jansson S."/>
            <person name="Bohlmann J."/>
            <person name="Grigoriev I."/>
            <person name="Hellsten U."/>
            <person name="Putnam N."/>
            <person name="Ralph S."/>
            <person name="Rombauts S."/>
            <person name="Salamov A."/>
            <person name="Schein J."/>
            <person name="Sterck L."/>
            <person name="Aerts A."/>
            <person name="Bhalerao R.R."/>
            <person name="Bhalerao R.P."/>
            <person name="Blaudez D."/>
            <person name="Boerjan W."/>
            <person name="Brun A."/>
            <person name="Brunner A."/>
            <person name="Busov V."/>
            <person name="Campbell M."/>
            <person name="Carlson J."/>
            <person name="Chalot M."/>
            <person name="Chapman J."/>
            <person name="Chen G.L."/>
            <person name="Cooper D."/>
            <person name="Coutinho P.M."/>
            <person name="Couturier J."/>
            <person name="Covert S."/>
            <person name="Cronk Q."/>
            <person name="Cunningham R."/>
            <person name="Davis J."/>
            <person name="Degroeve S."/>
            <person name="Dejardin A."/>
            <person name="Depamphilis C."/>
            <person name="Detter J."/>
            <person name="Dirks B."/>
            <person name="Dubchak I."/>
            <person name="Duplessis S."/>
            <person name="Ehlting J."/>
            <person name="Ellis B."/>
            <person name="Gendler K."/>
            <person name="Goodstein D."/>
            <person name="Gribskov M."/>
            <person name="Grimwood J."/>
            <person name="Groover A."/>
            <person name="Gunter L."/>
            <person name="Hamberger B."/>
            <person name="Heinze B."/>
            <person name="Helariutta Y."/>
            <person name="Henrissat B."/>
            <person name="Holligan D."/>
            <person name="Holt R."/>
            <person name="Huang W."/>
            <person name="Islam-Faridi N."/>
            <person name="Jones S."/>
            <person name="Jones-Rhoades M."/>
            <person name="Jorgensen R."/>
            <person name="Joshi C."/>
            <person name="Kangasjarvi J."/>
            <person name="Karlsson J."/>
            <person name="Kelleher C."/>
            <person name="Kirkpatrick R."/>
            <person name="Kirst M."/>
            <person name="Kohler A."/>
            <person name="Kalluri U."/>
            <person name="Larimer F."/>
            <person name="Leebens-Mack J."/>
            <person name="Leple J.C."/>
            <person name="Locascio P."/>
            <person name="Lou Y."/>
            <person name="Lucas S."/>
            <person name="Martin F."/>
            <person name="Montanini B."/>
            <person name="Napoli C."/>
            <person name="Nelson D.R."/>
            <person name="Nelson C."/>
            <person name="Nieminen K."/>
            <person name="Nilsson O."/>
            <person name="Pereda V."/>
            <person name="Peter G."/>
            <person name="Philippe R."/>
            <person name="Pilate G."/>
            <person name="Poliakov A."/>
            <person name="Razumovskaya J."/>
            <person name="Richardson P."/>
            <person name="Rinaldi C."/>
            <person name="Ritland K."/>
            <person name="Rouze P."/>
            <person name="Ryaboy D."/>
            <person name="Schmutz J."/>
            <person name="Schrader J."/>
            <person name="Segerman B."/>
            <person name="Shin H."/>
            <person name="Siddiqui A."/>
            <person name="Sterky F."/>
            <person name="Terry A."/>
            <person name="Tsai C.J."/>
            <person name="Uberbacher E."/>
            <person name="Unneberg P."/>
            <person name="Vahala J."/>
            <person name="Wall K."/>
            <person name="Wessler S."/>
            <person name="Yang G."/>
            <person name="Yin T."/>
            <person name="Douglas C."/>
            <person name="Marra M."/>
            <person name="Sandberg G."/>
            <person name="Van de Peer Y."/>
            <person name="Rokhsar D."/>
        </authorList>
    </citation>
    <scope>NUCLEOTIDE SEQUENCE [LARGE SCALE GENOMIC DNA]</scope>
    <source>
        <strain evidence="4">cv. Nisqually</strain>
    </source>
</reference>
<organism evidence="3 4">
    <name type="scientific">Populus trichocarpa</name>
    <name type="common">Western balsam poplar</name>
    <name type="synonym">Populus balsamifera subsp. trichocarpa</name>
    <dbReference type="NCBI Taxonomy" id="3694"/>
    <lineage>
        <taxon>Eukaryota</taxon>
        <taxon>Viridiplantae</taxon>
        <taxon>Streptophyta</taxon>
        <taxon>Embryophyta</taxon>
        <taxon>Tracheophyta</taxon>
        <taxon>Spermatophyta</taxon>
        <taxon>Magnoliopsida</taxon>
        <taxon>eudicotyledons</taxon>
        <taxon>Gunneridae</taxon>
        <taxon>Pentapetalae</taxon>
        <taxon>rosids</taxon>
        <taxon>fabids</taxon>
        <taxon>Malpighiales</taxon>
        <taxon>Salicaceae</taxon>
        <taxon>Saliceae</taxon>
        <taxon>Populus</taxon>
    </lineage>
</organism>
<gene>
    <name evidence="3" type="ORF">POPTR_019G017300</name>
</gene>
<dbReference type="Gramene" id="Potri.019G017300.1.v4.1">
    <property type="protein sequence ID" value="Potri.019G017300.1.v4.1"/>
    <property type="gene ID" value="Potri.019G017300.v4.1"/>
</dbReference>
<keyword evidence="4" id="KW-1185">Reference proteome</keyword>
<feature type="transmembrane region" description="Helical" evidence="2">
    <location>
        <begin position="25"/>
        <end position="42"/>
    </location>
</feature>
<sequence>MESLHKPVTNINGHILLLFLQQPKMGAISSLLCFFLIHFLLLSSHSSYICRAFEWEAPSRSSSDAISSNDFPNYKFRVWRRRIPSPPPPRVNPPLHFSPPPPQAPPPPPY</sequence>
<dbReference type="AlphaFoldDB" id="B9IP90"/>
<keyword evidence="2" id="KW-0472">Membrane</keyword>
<evidence type="ECO:0000256" key="1">
    <source>
        <dbReference type="SAM" id="MobiDB-lite"/>
    </source>
</evidence>
<protein>
    <submittedName>
        <fullName evidence="3">Uncharacterized protein</fullName>
    </submittedName>
</protein>
<dbReference type="HOGENOM" id="CLU_172843_0_0_1"/>
<feature type="region of interest" description="Disordered" evidence="1">
    <location>
        <begin position="85"/>
        <end position="110"/>
    </location>
</feature>
<evidence type="ECO:0000313" key="4">
    <source>
        <dbReference type="Proteomes" id="UP000006729"/>
    </source>
</evidence>
<dbReference type="InParanoid" id="B9IP90"/>